<feature type="domain" description="HTH deoR-type" evidence="4">
    <location>
        <begin position="3"/>
        <end position="58"/>
    </location>
</feature>
<name>A0ABZ0LMV0_9ACTN</name>
<evidence type="ECO:0000256" key="1">
    <source>
        <dbReference type="ARBA" id="ARBA00023015"/>
    </source>
</evidence>
<dbReference type="InterPro" id="IPR037171">
    <property type="entry name" value="NagB/RpiA_transferase-like"/>
</dbReference>
<evidence type="ECO:0000256" key="2">
    <source>
        <dbReference type="ARBA" id="ARBA00023125"/>
    </source>
</evidence>
<sequence length="266" mass="28311">MSKQERWSALLELLAAEGRLEVEEAATTLEVSSATIRRDLDELAEQQMLVRTRGGAIAHGVSYELPLRYKSSRNAPEKQRIAAAAADLISDGEVVGINGGTTTTEVARALALRTSGAQRTSHGSVPVPALTVVTNALNIAGELAVRPQIKIVTTGGVARPQTFELVGPLTMNVLNEVVLDVAVLGVDGVDPQLGIMAHHEDEAGVSRQFTERAHRVIVVTDSSKLGRRAFARICGLDRVDVLVTDTKLPADMSARLVEAGVKVITV</sequence>
<dbReference type="SMART" id="SM01134">
    <property type="entry name" value="DeoRC"/>
    <property type="match status" value="1"/>
</dbReference>
<organism evidence="5 6">
    <name type="scientific">Streptomyces solicathayae</name>
    <dbReference type="NCBI Taxonomy" id="3081768"/>
    <lineage>
        <taxon>Bacteria</taxon>
        <taxon>Bacillati</taxon>
        <taxon>Actinomycetota</taxon>
        <taxon>Actinomycetes</taxon>
        <taxon>Kitasatosporales</taxon>
        <taxon>Streptomycetaceae</taxon>
        <taxon>Streptomyces</taxon>
    </lineage>
</organism>
<dbReference type="SUPFAM" id="SSF46785">
    <property type="entry name" value="Winged helix' DNA-binding domain"/>
    <property type="match status" value="1"/>
</dbReference>
<dbReference type="InterPro" id="IPR018356">
    <property type="entry name" value="Tscrpt_reg_HTH_DeoR_CS"/>
</dbReference>
<keyword evidence="6" id="KW-1185">Reference proteome</keyword>
<dbReference type="Proteomes" id="UP001301731">
    <property type="component" value="Chromosome"/>
</dbReference>
<keyword evidence="2 5" id="KW-0238">DNA-binding</keyword>
<dbReference type="InterPro" id="IPR001034">
    <property type="entry name" value="DeoR_HTH"/>
</dbReference>
<keyword evidence="3" id="KW-0804">Transcription</keyword>
<keyword evidence="1" id="KW-0805">Transcription regulation</keyword>
<dbReference type="SUPFAM" id="SSF100950">
    <property type="entry name" value="NagB/RpiA/CoA transferase-like"/>
    <property type="match status" value="1"/>
</dbReference>
<dbReference type="InterPro" id="IPR036388">
    <property type="entry name" value="WH-like_DNA-bd_sf"/>
</dbReference>
<dbReference type="PROSITE" id="PS51000">
    <property type="entry name" value="HTH_DEOR_2"/>
    <property type="match status" value="1"/>
</dbReference>
<dbReference type="PANTHER" id="PTHR30363">
    <property type="entry name" value="HTH-TYPE TRANSCRIPTIONAL REGULATOR SRLR-RELATED"/>
    <property type="match status" value="1"/>
</dbReference>
<dbReference type="PROSITE" id="PS00894">
    <property type="entry name" value="HTH_DEOR_1"/>
    <property type="match status" value="1"/>
</dbReference>
<dbReference type="Pfam" id="PF00455">
    <property type="entry name" value="DeoRC"/>
    <property type="match status" value="1"/>
</dbReference>
<dbReference type="PANTHER" id="PTHR30363:SF44">
    <property type="entry name" value="AGA OPERON TRANSCRIPTIONAL REPRESSOR-RELATED"/>
    <property type="match status" value="1"/>
</dbReference>
<dbReference type="Gene3D" id="1.10.10.10">
    <property type="entry name" value="Winged helix-like DNA-binding domain superfamily/Winged helix DNA-binding domain"/>
    <property type="match status" value="1"/>
</dbReference>
<dbReference type="Pfam" id="PF08220">
    <property type="entry name" value="HTH_DeoR"/>
    <property type="match status" value="1"/>
</dbReference>
<gene>
    <name evidence="5" type="ORF">R2D22_05045</name>
</gene>
<evidence type="ECO:0000313" key="6">
    <source>
        <dbReference type="Proteomes" id="UP001301731"/>
    </source>
</evidence>
<dbReference type="SMART" id="SM00420">
    <property type="entry name" value="HTH_DEOR"/>
    <property type="match status" value="1"/>
</dbReference>
<dbReference type="InterPro" id="IPR050313">
    <property type="entry name" value="Carb_Metab_HTH_regulators"/>
</dbReference>
<dbReference type="Gene3D" id="3.40.50.1360">
    <property type="match status" value="1"/>
</dbReference>
<dbReference type="RefSeq" id="WP_318101511.1">
    <property type="nucleotide sequence ID" value="NZ_CP137573.1"/>
</dbReference>
<evidence type="ECO:0000259" key="4">
    <source>
        <dbReference type="PROSITE" id="PS51000"/>
    </source>
</evidence>
<proteinExistence type="predicted"/>
<evidence type="ECO:0000256" key="3">
    <source>
        <dbReference type="ARBA" id="ARBA00023163"/>
    </source>
</evidence>
<reference evidence="5 6" key="1">
    <citation type="submission" date="2023-10" db="EMBL/GenBank/DDBJ databases">
        <title>The genome sequence of Streptomyces sp. HUAS YS2.</title>
        <authorList>
            <person name="Mo P."/>
        </authorList>
    </citation>
    <scope>NUCLEOTIDE SEQUENCE [LARGE SCALE GENOMIC DNA]</scope>
    <source>
        <strain evidence="5 6">HUAS YS2</strain>
    </source>
</reference>
<dbReference type="EMBL" id="CP137573">
    <property type="protein sequence ID" value="WOX20792.1"/>
    <property type="molecule type" value="Genomic_DNA"/>
</dbReference>
<dbReference type="InterPro" id="IPR036390">
    <property type="entry name" value="WH_DNA-bd_sf"/>
</dbReference>
<dbReference type="GO" id="GO:0003677">
    <property type="term" value="F:DNA binding"/>
    <property type="evidence" value="ECO:0007669"/>
    <property type="project" value="UniProtKB-KW"/>
</dbReference>
<evidence type="ECO:0000313" key="5">
    <source>
        <dbReference type="EMBL" id="WOX20792.1"/>
    </source>
</evidence>
<accession>A0ABZ0LMV0</accession>
<protein>
    <submittedName>
        <fullName evidence="5">DeoR/GlpR family DNA-binding transcription regulator</fullName>
    </submittedName>
</protein>
<dbReference type="InterPro" id="IPR014036">
    <property type="entry name" value="DeoR-like_C"/>
</dbReference>
<dbReference type="PRINTS" id="PR00037">
    <property type="entry name" value="HTHLACR"/>
</dbReference>